<dbReference type="InterPro" id="IPR036425">
    <property type="entry name" value="MoaB/Mog-like_dom_sf"/>
</dbReference>
<dbReference type="InterPro" id="IPR036135">
    <property type="entry name" value="MoeA_linker/N_sf"/>
</dbReference>
<keyword evidence="6 8" id="KW-0808">Transferase</keyword>
<evidence type="ECO:0000256" key="1">
    <source>
        <dbReference type="ARBA" id="ARBA00002901"/>
    </source>
</evidence>
<dbReference type="PROSITE" id="PS01079">
    <property type="entry name" value="MOCF_BIOSYNTHESIS_2"/>
    <property type="match status" value="1"/>
</dbReference>
<dbReference type="GO" id="GO:0061599">
    <property type="term" value="F:molybdopterin molybdotransferase activity"/>
    <property type="evidence" value="ECO:0007669"/>
    <property type="project" value="UniProtKB-UniRule"/>
</dbReference>
<protein>
    <recommendedName>
        <fullName evidence="6">Molybdopterin molybdenumtransferase</fullName>
        <ecNumber evidence="6">2.10.1.1</ecNumber>
    </recommendedName>
</protein>
<dbReference type="InterPro" id="IPR036688">
    <property type="entry name" value="MoeA_C_domain_IV_sf"/>
</dbReference>
<dbReference type="RefSeq" id="WP_160984579.1">
    <property type="nucleotide sequence ID" value="NZ_WVTD01000002.1"/>
</dbReference>
<sequence length="408" mass="42360">MKQALLSLEDAQARLLALASPLDVVHVDVEGAVGHFLAHPLLARRTQPALDLSAMDGFAVAAANLAGPWRLVGESAAGHPYDGHVNAGEAVRISTGAALPAGADAVIIQEDVSLVGHSLTLTGVAPQPPDKHIRRRGMDFSEGDEVLPSGARIGPAQAALAIAAGHRHLPVRRAPRIVVIDSGDELTADPEGCALHQIPASNGAMLTALAAPLSAETSRLGPVPDTLEALVQALDEAADADVIVTSGGASVGDHDLIRPALQAWGADLDFWRVAIKPGKPILVATRMRPGKSARPQIILGLPGNPVSSFVTAYYFLLPLLRQLHGAGEVLPLKVATTAAAPIRGNGPRREFLRGDWDGRQVVPHPLQDSGALASLAASNVLIDRPAHAPEIGVGDKVEVFLLQNGGIV</sequence>
<dbReference type="Gene3D" id="2.170.190.11">
    <property type="entry name" value="Molybdopterin biosynthesis moea protein, domain 3"/>
    <property type="match status" value="1"/>
</dbReference>
<dbReference type="SMART" id="SM00852">
    <property type="entry name" value="MoCF_biosynth"/>
    <property type="match status" value="1"/>
</dbReference>
<comment type="function">
    <text evidence="1 6">Catalyzes the insertion of molybdate into adenylated molybdopterin with the concomitant release of AMP.</text>
</comment>
<reference evidence="8 9" key="1">
    <citation type="submission" date="2019-12" db="EMBL/GenBank/DDBJ databases">
        <authorList>
            <person name="Feng G."/>
            <person name="Zhu H."/>
        </authorList>
    </citation>
    <scope>NUCLEOTIDE SEQUENCE [LARGE SCALE GENOMIC DNA]</scope>
    <source>
        <strain evidence="8 9">FGD1</strain>
    </source>
</reference>
<dbReference type="Pfam" id="PF03454">
    <property type="entry name" value="MoeA_C"/>
    <property type="match status" value="1"/>
</dbReference>
<evidence type="ECO:0000256" key="4">
    <source>
        <dbReference type="ARBA" id="ARBA00023150"/>
    </source>
</evidence>
<comment type="pathway">
    <text evidence="2 6">Cofactor biosynthesis; molybdopterin biosynthesis.</text>
</comment>
<dbReference type="PANTHER" id="PTHR10192">
    <property type="entry name" value="MOLYBDOPTERIN BIOSYNTHESIS PROTEIN"/>
    <property type="match status" value="1"/>
</dbReference>
<organism evidence="8 9">
    <name type="scientific">Novosphingobium silvae</name>
    <dbReference type="NCBI Taxonomy" id="2692619"/>
    <lineage>
        <taxon>Bacteria</taxon>
        <taxon>Pseudomonadati</taxon>
        <taxon>Pseudomonadota</taxon>
        <taxon>Alphaproteobacteria</taxon>
        <taxon>Sphingomonadales</taxon>
        <taxon>Sphingomonadaceae</taxon>
        <taxon>Novosphingobium</taxon>
    </lineage>
</organism>
<dbReference type="AlphaFoldDB" id="A0A7X4K667"/>
<comment type="catalytic activity">
    <reaction evidence="5">
        <text>adenylyl-molybdopterin + molybdate = Mo-molybdopterin + AMP + H(+)</text>
        <dbReference type="Rhea" id="RHEA:35047"/>
        <dbReference type="ChEBI" id="CHEBI:15378"/>
        <dbReference type="ChEBI" id="CHEBI:36264"/>
        <dbReference type="ChEBI" id="CHEBI:62727"/>
        <dbReference type="ChEBI" id="CHEBI:71302"/>
        <dbReference type="ChEBI" id="CHEBI:456215"/>
        <dbReference type="EC" id="2.10.1.1"/>
    </reaction>
</comment>
<evidence type="ECO:0000256" key="3">
    <source>
        <dbReference type="ARBA" id="ARBA00010763"/>
    </source>
</evidence>
<dbReference type="GO" id="GO:0005829">
    <property type="term" value="C:cytosol"/>
    <property type="evidence" value="ECO:0007669"/>
    <property type="project" value="TreeGrafter"/>
</dbReference>
<evidence type="ECO:0000259" key="7">
    <source>
        <dbReference type="SMART" id="SM00852"/>
    </source>
</evidence>
<dbReference type="GO" id="GO:0046872">
    <property type="term" value="F:metal ion binding"/>
    <property type="evidence" value="ECO:0007669"/>
    <property type="project" value="UniProtKB-UniRule"/>
</dbReference>
<dbReference type="Proteomes" id="UP000465810">
    <property type="component" value="Unassembled WGS sequence"/>
</dbReference>
<dbReference type="UniPathway" id="UPA00344"/>
<dbReference type="InterPro" id="IPR001453">
    <property type="entry name" value="MoaB/Mog_dom"/>
</dbReference>
<dbReference type="SUPFAM" id="SSF63867">
    <property type="entry name" value="MoeA C-terminal domain-like"/>
    <property type="match status" value="1"/>
</dbReference>
<keyword evidence="9" id="KW-1185">Reference proteome</keyword>
<dbReference type="InterPro" id="IPR008284">
    <property type="entry name" value="MoCF_biosynth_CS"/>
</dbReference>
<accession>A0A7X4K667</accession>
<gene>
    <name evidence="8" type="ORF">GR702_03480</name>
</gene>
<keyword evidence="4 6" id="KW-0501">Molybdenum cofactor biosynthesis</keyword>
<evidence type="ECO:0000313" key="8">
    <source>
        <dbReference type="EMBL" id="MYL96835.1"/>
    </source>
</evidence>
<dbReference type="InterPro" id="IPR005110">
    <property type="entry name" value="MoeA_linker/N"/>
</dbReference>
<keyword evidence="6" id="KW-0500">Molybdenum</keyword>
<feature type="domain" description="MoaB/Mog" evidence="7">
    <location>
        <begin position="178"/>
        <end position="322"/>
    </location>
</feature>
<evidence type="ECO:0000313" key="9">
    <source>
        <dbReference type="Proteomes" id="UP000465810"/>
    </source>
</evidence>
<name>A0A7X4K667_9SPHN</name>
<dbReference type="InterPro" id="IPR038987">
    <property type="entry name" value="MoeA-like"/>
</dbReference>
<dbReference type="Pfam" id="PF00994">
    <property type="entry name" value="MoCF_biosynth"/>
    <property type="match status" value="1"/>
</dbReference>
<dbReference type="Gene3D" id="3.40.980.10">
    <property type="entry name" value="MoaB/Mog-like domain"/>
    <property type="match status" value="1"/>
</dbReference>
<evidence type="ECO:0000256" key="6">
    <source>
        <dbReference type="RuleBase" id="RU365090"/>
    </source>
</evidence>
<keyword evidence="6" id="KW-0460">Magnesium</keyword>
<dbReference type="Gene3D" id="2.40.340.10">
    <property type="entry name" value="MoeA, C-terminal, domain IV"/>
    <property type="match status" value="1"/>
</dbReference>
<dbReference type="InterPro" id="IPR005111">
    <property type="entry name" value="MoeA_C_domain_IV"/>
</dbReference>
<comment type="similarity">
    <text evidence="3 6">Belongs to the MoeA family.</text>
</comment>
<comment type="caution">
    <text evidence="8">The sequence shown here is derived from an EMBL/GenBank/DDBJ whole genome shotgun (WGS) entry which is preliminary data.</text>
</comment>
<proteinExistence type="inferred from homology"/>
<dbReference type="SUPFAM" id="SSF63882">
    <property type="entry name" value="MoeA N-terminal region -like"/>
    <property type="match status" value="1"/>
</dbReference>
<dbReference type="EMBL" id="WVTD01000002">
    <property type="protein sequence ID" value="MYL96835.1"/>
    <property type="molecule type" value="Genomic_DNA"/>
</dbReference>
<evidence type="ECO:0000256" key="2">
    <source>
        <dbReference type="ARBA" id="ARBA00005046"/>
    </source>
</evidence>
<dbReference type="Pfam" id="PF03453">
    <property type="entry name" value="MoeA_N"/>
    <property type="match status" value="1"/>
</dbReference>
<comment type="cofactor">
    <cofactor evidence="6">
        <name>Mg(2+)</name>
        <dbReference type="ChEBI" id="CHEBI:18420"/>
    </cofactor>
</comment>
<dbReference type="CDD" id="cd00887">
    <property type="entry name" value="MoeA"/>
    <property type="match status" value="1"/>
</dbReference>
<keyword evidence="6" id="KW-0479">Metal-binding</keyword>
<dbReference type="Gene3D" id="3.90.105.10">
    <property type="entry name" value="Molybdopterin biosynthesis moea protein, domain 2"/>
    <property type="match status" value="1"/>
</dbReference>
<dbReference type="SUPFAM" id="SSF53218">
    <property type="entry name" value="Molybdenum cofactor biosynthesis proteins"/>
    <property type="match status" value="1"/>
</dbReference>
<dbReference type="EC" id="2.10.1.1" evidence="6"/>
<dbReference type="GO" id="GO:0006777">
    <property type="term" value="P:Mo-molybdopterin cofactor biosynthetic process"/>
    <property type="evidence" value="ECO:0007669"/>
    <property type="project" value="UniProtKB-UniRule"/>
</dbReference>
<evidence type="ECO:0000256" key="5">
    <source>
        <dbReference type="ARBA" id="ARBA00047317"/>
    </source>
</evidence>
<dbReference type="PANTHER" id="PTHR10192:SF5">
    <property type="entry name" value="GEPHYRIN"/>
    <property type="match status" value="1"/>
</dbReference>